<proteinExistence type="predicted"/>
<dbReference type="OMA" id="FFRISAQ"/>
<dbReference type="HOGENOM" id="CLU_1579982_0_0_1"/>
<dbReference type="Proteomes" id="UP000014760">
    <property type="component" value="Unassembled WGS sequence"/>
</dbReference>
<evidence type="ECO:0000313" key="2">
    <source>
        <dbReference type="EnsemblMetazoa" id="CapteP210743"/>
    </source>
</evidence>
<dbReference type="PANTHER" id="PTHR46289">
    <property type="entry name" value="52 KDA REPRESSOR OF THE INHIBITOR OF THE PROTEIN KINASE-LIKE PROTEIN-RELATED"/>
    <property type="match status" value="1"/>
</dbReference>
<keyword evidence="3" id="KW-1185">Reference proteome</keyword>
<dbReference type="AlphaFoldDB" id="R7VIS2"/>
<dbReference type="STRING" id="283909.R7VIS2"/>
<evidence type="ECO:0008006" key="4">
    <source>
        <dbReference type="Google" id="ProtNLM"/>
    </source>
</evidence>
<sequence length="169" mass="19102">MSRDDIGVQCAIREEYKWAVYFHCASHCLNLVLTTAADEYTIRNAVGLMNEIAVFFAASNKRLLVLQEAIAKKCPESERTRLKKQCATRWVERHDAVIVFKHLYPAVIEALKVISMLPGDAGLKACMLLREILAGGFLVALEIFNKVLMCRHILIDDCPPHILRVFSKS</sequence>
<name>R7VIS2_CAPTE</name>
<dbReference type="EMBL" id="KB293299">
    <property type="protein sequence ID" value="ELU16166.1"/>
    <property type="molecule type" value="Genomic_DNA"/>
</dbReference>
<reference evidence="1 3" key="2">
    <citation type="journal article" date="2013" name="Nature">
        <title>Insights into bilaterian evolution from three spiralian genomes.</title>
        <authorList>
            <person name="Simakov O."/>
            <person name="Marletaz F."/>
            <person name="Cho S.J."/>
            <person name="Edsinger-Gonzales E."/>
            <person name="Havlak P."/>
            <person name="Hellsten U."/>
            <person name="Kuo D.H."/>
            <person name="Larsson T."/>
            <person name="Lv J."/>
            <person name="Arendt D."/>
            <person name="Savage R."/>
            <person name="Osoegawa K."/>
            <person name="de Jong P."/>
            <person name="Grimwood J."/>
            <person name="Chapman J.A."/>
            <person name="Shapiro H."/>
            <person name="Aerts A."/>
            <person name="Otillar R.P."/>
            <person name="Terry A.Y."/>
            <person name="Boore J.L."/>
            <person name="Grigoriev I.V."/>
            <person name="Lindberg D.R."/>
            <person name="Seaver E.C."/>
            <person name="Weisblat D.A."/>
            <person name="Putnam N.H."/>
            <person name="Rokhsar D.S."/>
        </authorList>
    </citation>
    <scope>NUCLEOTIDE SEQUENCE</scope>
    <source>
        <strain evidence="1 3">I ESC-2004</strain>
    </source>
</reference>
<dbReference type="EMBL" id="AMQN01037014">
    <property type="status" value="NOT_ANNOTATED_CDS"/>
    <property type="molecule type" value="Genomic_DNA"/>
</dbReference>
<reference evidence="2" key="3">
    <citation type="submission" date="2015-06" db="UniProtKB">
        <authorList>
            <consortium name="EnsemblMetazoa"/>
        </authorList>
    </citation>
    <scope>IDENTIFICATION</scope>
</reference>
<protein>
    <recommendedName>
        <fullName evidence="4">DUF4371 domain-containing protein</fullName>
    </recommendedName>
</protein>
<evidence type="ECO:0000313" key="3">
    <source>
        <dbReference type="Proteomes" id="UP000014760"/>
    </source>
</evidence>
<organism evidence="1">
    <name type="scientific">Capitella teleta</name>
    <name type="common">Polychaete worm</name>
    <dbReference type="NCBI Taxonomy" id="283909"/>
    <lineage>
        <taxon>Eukaryota</taxon>
        <taxon>Metazoa</taxon>
        <taxon>Spiralia</taxon>
        <taxon>Lophotrochozoa</taxon>
        <taxon>Annelida</taxon>
        <taxon>Polychaeta</taxon>
        <taxon>Sedentaria</taxon>
        <taxon>Scolecida</taxon>
        <taxon>Capitellidae</taxon>
        <taxon>Capitella</taxon>
    </lineage>
</organism>
<accession>R7VIS2</accession>
<dbReference type="InterPro" id="IPR052958">
    <property type="entry name" value="IFN-induced_PKR_regulator"/>
</dbReference>
<evidence type="ECO:0000313" key="1">
    <source>
        <dbReference type="EMBL" id="ELU16166.1"/>
    </source>
</evidence>
<dbReference type="OrthoDB" id="10051013at2759"/>
<dbReference type="EMBL" id="AMQN01037015">
    <property type="status" value="NOT_ANNOTATED_CDS"/>
    <property type="molecule type" value="Genomic_DNA"/>
</dbReference>
<dbReference type="EnsemblMetazoa" id="CapteT210743">
    <property type="protein sequence ID" value="CapteP210743"/>
    <property type="gene ID" value="CapteG210743"/>
</dbReference>
<reference evidence="3" key="1">
    <citation type="submission" date="2012-12" db="EMBL/GenBank/DDBJ databases">
        <authorList>
            <person name="Hellsten U."/>
            <person name="Grimwood J."/>
            <person name="Chapman J.A."/>
            <person name="Shapiro H."/>
            <person name="Aerts A."/>
            <person name="Otillar R.P."/>
            <person name="Terry A.Y."/>
            <person name="Boore J.L."/>
            <person name="Simakov O."/>
            <person name="Marletaz F."/>
            <person name="Cho S.-J."/>
            <person name="Edsinger-Gonzales E."/>
            <person name="Havlak P."/>
            <person name="Kuo D.-H."/>
            <person name="Larsson T."/>
            <person name="Lv J."/>
            <person name="Arendt D."/>
            <person name="Savage R."/>
            <person name="Osoegawa K."/>
            <person name="de Jong P."/>
            <person name="Lindberg D.R."/>
            <person name="Seaver E.C."/>
            <person name="Weisblat D.A."/>
            <person name="Putnam N.H."/>
            <person name="Grigoriev I.V."/>
            <person name="Rokhsar D.S."/>
        </authorList>
    </citation>
    <scope>NUCLEOTIDE SEQUENCE</scope>
    <source>
        <strain evidence="3">I ESC-2004</strain>
    </source>
</reference>
<dbReference type="PANTHER" id="PTHR46289:SF14">
    <property type="entry name" value="DUF4371 DOMAIN-CONTAINING PROTEIN"/>
    <property type="match status" value="1"/>
</dbReference>
<gene>
    <name evidence="1" type="ORF">CAPTEDRAFT_210743</name>
</gene>